<sequence>MDVFATSIGAGLGCGTPSIATCLQAEQAEHSRITGVMTDSKTSDKSIFRCVITPRYTDLDTWRHVNNSRIYQLHQEARLQAHLDRFGPDSWFSDGVRLRPLRTITDYRLVTWYGSNVEAQVQVLACATDSYRVRSELYQNGDHVGTQECVMGAFEQGQRVDVPADIRSSLAAAVNGECDQLPAPDYRNHLTGARDFAVIQQLTPRYADMDADSQRSEAALARYMEQARFGAIRHLDLGGLGILIASADISYEHYRPGWEPVTLAAGISRIGNSSFVFTGCALGDDGVQASANSVMVVIDRATDRPTPLPDAVREQLAGLRIQPSGGAEL</sequence>
<dbReference type="SUPFAM" id="SSF54637">
    <property type="entry name" value="Thioesterase/thiol ester dehydrase-isomerase"/>
    <property type="match status" value="2"/>
</dbReference>
<comment type="caution">
    <text evidence="1">The sequence shown here is derived from an EMBL/GenBank/DDBJ whole genome shotgun (WGS) entry which is preliminary data.</text>
</comment>
<dbReference type="InterPro" id="IPR029069">
    <property type="entry name" value="HotDog_dom_sf"/>
</dbReference>
<organism evidence="1">
    <name type="scientific">Halopseudomonas xinjiangensis</name>
    <dbReference type="NCBI Taxonomy" id="487184"/>
    <lineage>
        <taxon>Bacteria</taxon>
        <taxon>Pseudomonadati</taxon>
        <taxon>Pseudomonadota</taxon>
        <taxon>Gammaproteobacteria</taxon>
        <taxon>Pseudomonadales</taxon>
        <taxon>Pseudomonadaceae</taxon>
        <taxon>Halopseudomonas</taxon>
    </lineage>
</organism>
<evidence type="ECO:0008006" key="2">
    <source>
        <dbReference type="Google" id="ProtNLM"/>
    </source>
</evidence>
<accession>A0A7V1BPC0</accession>
<name>A0A7V1BPC0_9GAMM</name>
<reference evidence="1" key="1">
    <citation type="journal article" date="2020" name="mSystems">
        <title>Genome- and Community-Level Interaction Insights into Carbon Utilization and Element Cycling Functions of Hydrothermarchaeota in Hydrothermal Sediment.</title>
        <authorList>
            <person name="Zhou Z."/>
            <person name="Liu Y."/>
            <person name="Xu W."/>
            <person name="Pan J."/>
            <person name="Luo Z.H."/>
            <person name="Li M."/>
        </authorList>
    </citation>
    <scope>NUCLEOTIDE SEQUENCE [LARGE SCALE GENOMIC DNA]</scope>
    <source>
        <strain evidence="1">HyVt-324</strain>
    </source>
</reference>
<proteinExistence type="predicted"/>
<dbReference type="EMBL" id="DRFO01000024">
    <property type="protein sequence ID" value="HDZ56981.1"/>
    <property type="molecule type" value="Genomic_DNA"/>
</dbReference>
<dbReference type="AlphaFoldDB" id="A0A7V1BPC0"/>
<gene>
    <name evidence="1" type="ORF">ENH64_10975</name>
</gene>
<dbReference type="Gene3D" id="3.10.129.10">
    <property type="entry name" value="Hotdog Thioesterase"/>
    <property type="match status" value="2"/>
</dbReference>
<protein>
    <recommendedName>
        <fullName evidence="2">Acyl-CoA thioesterase FadM</fullName>
    </recommendedName>
</protein>
<evidence type="ECO:0000313" key="1">
    <source>
        <dbReference type="EMBL" id="HDZ56981.1"/>
    </source>
</evidence>
<dbReference type="Proteomes" id="UP000885703">
    <property type="component" value="Unassembled WGS sequence"/>
</dbReference>